<dbReference type="Gene3D" id="1.10.3860.10">
    <property type="entry name" value="Sodium:dicarboxylate symporter"/>
    <property type="match status" value="1"/>
</dbReference>
<evidence type="ECO:0000313" key="10">
    <source>
        <dbReference type="Proteomes" id="UP001147653"/>
    </source>
</evidence>
<keyword evidence="10" id="KW-1185">Reference proteome</keyword>
<keyword evidence="3" id="KW-1003">Cell membrane</keyword>
<reference evidence="9" key="1">
    <citation type="submission" date="2022-10" db="EMBL/GenBank/DDBJ databases">
        <title>The WGS of Solirubrobacter phytolaccae KCTC 29190.</title>
        <authorList>
            <person name="Jiang Z."/>
        </authorList>
    </citation>
    <scope>NUCLEOTIDE SEQUENCE</scope>
    <source>
        <strain evidence="9">KCTC 29190</strain>
    </source>
</reference>
<keyword evidence="5 8" id="KW-1133">Transmembrane helix</keyword>
<gene>
    <name evidence="9" type="ORF">OJ997_08565</name>
</gene>
<dbReference type="Pfam" id="PF00375">
    <property type="entry name" value="SDF"/>
    <property type="match status" value="1"/>
</dbReference>
<sequence>METDLPTLATLAAVALSWVAIWWMRKRALNFSVIALFALAIGIPIGLVAKEHVDAVNPIGRIYINVLLATVAPLVLVAIVSAMTSLGTLAKLKSIGLRSTFWLLLSNALGVILALALAFIFRPGEGADAKLGAVPADTIAAQVQSFGEVLVGFFPSNVVGAFSSNAIIPIILIAVTISIAYLSLAEKQGPKVKLFADGIEAIKLVVFKVVSYVIRLTPYAIVALTAHMVGMSTDLGKSFTSLLGLLVLVWVACMLHTWAINAVILKTFANVSPVAFFRKIFPAQMTAFTTQSSIGTLPVTTGQLTRKVGVHSEIAHFTAPLGANIGMPGCAGIWPIMIAVWGINAYGLAYSPGQYLLLTVLSIVVSIGVAGVPGAATVSAATVMSAAGLPLEFVAATIPIGVIADMARTATNVTAAAVSATVVARQTGMLNDEIFEGRAEYVEEDDQGAPQPAQPQPQPQPVANGWPAQPQRPSYPRPAANGWPAQPPQPVANGWPAQPQRQPVANGWPAQPQRQPVANGWPAQPPQPVANGWPANGRPAQAQPGGNGWPAQPQPVANGWQQQPAANGWHGQQPVTNGRPAQAQSGGNGWPAHSQPVANGGPAQAQSGGNGWPAQPQPVANGWPQHQQPVGNGWPAQPPVANDRPQPQP</sequence>
<evidence type="ECO:0000256" key="1">
    <source>
        <dbReference type="ARBA" id="ARBA00004651"/>
    </source>
</evidence>
<dbReference type="AlphaFoldDB" id="A0A9X3N6F8"/>
<dbReference type="EMBL" id="JAPDDP010000012">
    <property type="protein sequence ID" value="MDA0180346.1"/>
    <property type="molecule type" value="Genomic_DNA"/>
</dbReference>
<dbReference type="PANTHER" id="PTHR42865">
    <property type="entry name" value="PROTON/GLUTAMATE-ASPARTATE SYMPORTER"/>
    <property type="match status" value="1"/>
</dbReference>
<keyword evidence="6 8" id="KW-0472">Membrane</keyword>
<comment type="subcellular location">
    <subcellularLocation>
        <location evidence="1">Cell membrane</location>
        <topology evidence="1">Multi-pass membrane protein</topology>
    </subcellularLocation>
</comment>
<protein>
    <submittedName>
        <fullName evidence="9">Cation:dicarboxylase symporter family transporter</fullName>
    </submittedName>
</protein>
<evidence type="ECO:0000313" key="9">
    <source>
        <dbReference type="EMBL" id="MDA0180346.1"/>
    </source>
</evidence>
<dbReference type="PRINTS" id="PR00173">
    <property type="entry name" value="EDTRNSPORT"/>
</dbReference>
<dbReference type="SUPFAM" id="SSF118215">
    <property type="entry name" value="Proton glutamate symport protein"/>
    <property type="match status" value="1"/>
</dbReference>
<feature type="transmembrane region" description="Helical" evidence="8">
    <location>
        <begin position="166"/>
        <end position="184"/>
    </location>
</feature>
<feature type="transmembrane region" description="Helical" evidence="8">
    <location>
        <begin position="205"/>
        <end position="230"/>
    </location>
</feature>
<feature type="non-terminal residue" evidence="9">
    <location>
        <position position="649"/>
    </location>
</feature>
<comment type="caution">
    <text evidence="9">The sequence shown here is derived from an EMBL/GenBank/DDBJ whole genome shotgun (WGS) entry which is preliminary data.</text>
</comment>
<feature type="transmembrane region" description="Helical" evidence="8">
    <location>
        <begin position="101"/>
        <end position="121"/>
    </location>
</feature>
<dbReference type="RefSeq" id="WP_270024656.1">
    <property type="nucleotide sequence ID" value="NZ_JAPDDP010000012.1"/>
</dbReference>
<proteinExistence type="predicted"/>
<dbReference type="PANTHER" id="PTHR42865:SF7">
    <property type="entry name" value="PROTON_GLUTAMATE-ASPARTATE SYMPORTER"/>
    <property type="match status" value="1"/>
</dbReference>
<evidence type="ECO:0000256" key="8">
    <source>
        <dbReference type="SAM" id="Phobius"/>
    </source>
</evidence>
<feature type="transmembrane region" description="Helical" evidence="8">
    <location>
        <begin position="331"/>
        <end position="349"/>
    </location>
</feature>
<dbReference type="GO" id="GO:0005886">
    <property type="term" value="C:plasma membrane"/>
    <property type="evidence" value="ECO:0007669"/>
    <property type="project" value="UniProtKB-SubCell"/>
</dbReference>
<dbReference type="GO" id="GO:0015293">
    <property type="term" value="F:symporter activity"/>
    <property type="evidence" value="ECO:0007669"/>
    <property type="project" value="UniProtKB-KW"/>
</dbReference>
<name>A0A9X3N6F8_9ACTN</name>
<evidence type="ECO:0000256" key="2">
    <source>
        <dbReference type="ARBA" id="ARBA00022448"/>
    </source>
</evidence>
<organism evidence="9 10">
    <name type="scientific">Solirubrobacter phytolaccae</name>
    <dbReference type="NCBI Taxonomy" id="1404360"/>
    <lineage>
        <taxon>Bacteria</taxon>
        <taxon>Bacillati</taxon>
        <taxon>Actinomycetota</taxon>
        <taxon>Thermoleophilia</taxon>
        <taxon>Solirubrobacterales</taxon>
        <taxon>Solirubrobacteraceae</taxon>
        <taxon>Solirubrobacter</taxon>
    </lineage>
</organism>
<keyword evidence="4 8" id="KW-0812">Transmembrane</keyword>
<feature type="region of interest" description="Disordered" evidence="7">
    <location>
        <begin position="442"/>
        <end position="649"/>
    </location>
</feature>
<feature type="transmembrane region" description="Helical" evidence="8">
    <location>
        <begin position="242"/>
        <end position="264"/>
    </location>
</feature>
<keyword evidence="2" id="KW-0813">Transport</keyword>
<feature type="transmembrane region" description="Helical" evidence="8">
    <location>
        <begin position="355"/>
        <end position="376"/>
    </location>
</feature>
<dbReference type="Proteomes" id="UP001147653">
    <property type="component" value="Unassembled WGS sequence"/>
</dbReference>
<feature type="transmembrane region" description="Helical" evidence="8">
    <location>
        <begin position="6"/>
        <end position="24"/>
    </location>
</feature>
<dbReference type="InterPro" id="IPR036458">
    <property type="entry name" value="Na:dicarbo_symporter_sf"/>
</dbReference>
<evidence type="ECO:0000256" key="4">
    <source>
        <dbReference type="ARBA" id="ARBA00022692"/>
    </source>
</evidence>
<evidence type="ECO:0000256" key="5">
    <source>
        <dbReference type="ARBA" id="ARBA00022989"/>
    </source>
</evidence>
<dbReference type="InterPro" id="IPR001991">
    <property type="entry name" value="Na-dicarboxylate_symporter"/>
</dbReference>
<feature type="transmembrane region" description="Helical" evidence="8">
    <location>
        <begin position="62"/>
        <end position="89"/>
    </location>
</feature>
<evidence type="ECO:0000256" key="3">
    <source>
        <dbReference type="ARBA" id="ARBA00022475"/>
    </source>
</evidence>
<accession>A0A9X3N6F8</accession>
<evidence type="ECO:0000256" key="6">
    <source>
        <dbReference type="ARBA" id="ARBA00023136"/>
    </source>
</evidence>
<evidence type="ECO:0000256" key="7">
    <source>
        <dbReference type="SAM" id="MobiDB-lite"/>
    </source>
</evidence>
<feature type="transmembrane region" description="Helical" evidence="8">
    <location>
        <begin position="31"/>
        <end position="50"/>
    </location>
</feature>